<organism evidence="4 5">
    <name type="scientific">Dactylosporangium darangshiense</name>
    <dbReference type="NCBI Taxonomy" id="579108"/>
    <lineage>
        <taxon>Bacteria</taxon>
        <taxon>Bacillati</taxon>
        <taxon>Actinomycetota</taxon>
        <taxon>Actinomycetes</taxon>
        <taxon>Micromonosporales</taxon>
        <taxon>Micromonosporaceae</taxon>
        <taxon>Dactylosporangium</taxon>
    </lineage>
</organism>
<dbReference type="InterPro" id="IPR036388">
    <property type="entry name" value="WH-like_DNA-bd_sf"/>
</dbReference>
<dbReference type="PANTHER" id="PTHR30363">
    <property type="entry name" value="HTH-TYPE TRANSCRIPTIONAL REGULATOR SRLR-RELATED"/>
    <property type="match status" value="1"/>
</dbReference>
<reference evidence="5" key="1">
    <citation type="journal article" date="2019" name="Int. J. Syst. Evol. Microbiol.">
        <title>The Global Catalogue of Microorganisms (GCM) 10K type strain sequencing project: providing services to taxonomists for standard genome sequencing and annotation.</title>
        <authorList>
            <consortium name="The Broad Institute Genomics Platform"/>
            <consortium name="The Broad Institute Genome Sequencing Center for Infectious Disease"/>
            <person name="Wu L."/>
            <person name="Ma J."/>
        </authorList>
    </citation>
    <scope>NUCLEOTIDE SEQUENCE [LARGE SCALE GENOMIC DNA]</scope>
    <source>
        <strain evidence="5">JCM 17441</strain>
    </source>
</reference>
<dbReference type="RefSeq" id="WP_345127905.1">
    <property type="nucleotide sequence ID" value="NZ_BAABAT010000008.1"/>
</dbReference>
<dbReference type="Proteomes" id="UP001500620">
    <property type="component" value="Unassembled WGS sequence"/>
</dbReference>
<dbReference type="InterPro" id="IPR036390">
    <property type="entry name" value="WH_DNA-bd_sf"/>
</dbReference>
<name>A0ABP8D816_9ACTN</name>
<protein>
    <submittedName>
        <fullName evidence="4">DeoR/GlpR family DNA-binding transcription regulator</fullName>
    </submittedName>
</protein>
<keyword evidence="2" id="KW-0804">Transcription</keyword>
<dbReference type="InterPro" id="IPR001034">
    <property type="entry name" value="DeoR_HTH"/>
</dbReference>
<keyword evidence="1" id="KW-0805">Transcription regulation</keyword>
<evidence type="ECO:0000256" key="1">
    <source>
        <dbReference type="ARBA" id="ARBA00023015"/>
    </source>
</evidence>
<evidence type="ECO:0000259" key="3">
    <source>
        <dbReference type="PROSITE" id="PS51000"/>
    </source>
</evidence>
<evidence type="ECO:0000313" key="4">
    <source>
        <dbReference type="EMBL" id="GAA4249640.1"/>
    </source>
</evidence>
<dbReference type="Pfam" id="PF00455">
    <property type="entry name" value="DeoRC"/>
    <property type="match status" value="1"/>
</dbReference>
<keyword evidence="5" id="KW-1185">Reference proteome</keyword>
<dbReference type="SUPFAM" id="SSF46785">
    <property type="entry name" value="Winged helix' DNA-binding domain"/>
    <property type="match status" value="1"/>
</dbReference>
<dbReference type="InterPro" id="IPR014036">
    <property type="entry name" value="DeoR-like_C"/>
</dbReference>
<dbReference type="SMART" id="SM00420">
    <property type="entry name" value="HTH_DEOR"/>
    <property type="match status" value="1"/>
</dbReference>
<evidence type="ECO:0000313" key="5">
    <source>
        <dbReference type="Proteomes" id="UP001500620"/>
    </source>
</evidence>
<dbReference type="Gene3D" id="1.10.10.10">
    <property type="entry name" value="Winged helix-like DNA-binding domain superfamily/Winged helix DNA-binding domain"/>
    <property type="match status" value="1"/>
</dbReference>
<dbReference type="PROSITE" id="PS51000">
    <property type="entry name" value="HTH_DEOR_2"/>
    <property type="match status" value="1"/>
</dbReference>
<gene>
    <name evidence="4" type="ORF">GCM10022255_034530</name>
</gene>
<dbReference type="PRINTS" id="PR00037">
    <property type="entry name" value="HTHLACR"/>
</dbReference>
<feature type="domain" description="HTH deoR-type" evidence="3">
    <location>
        <begin position="3"/>
        <end position="58"/>
    </location>
</feature>
<dbReference type="PANTHER" id="PTHR30363:SF44">
    <property type="entry name" value="AGA OPERON TRANSCRIPTIONAL REPRESSOR-RELATED"/>
    <property type="match status" value="1"/>
</dbReference>
<evidence type="ECO:0000256" key="2">
    <source>
        <dbReference type="ARBA" id="ARBA00023163"/>
    </source>
</evidence>
<comment type="caution">
    <text evidence="4">The sequence shown here is derived from an EMBL/GenBank/DDBJ whole genome shotgun (WGS) entry which is preliminary data.</text>
</comment>
<dbReference type="InterPro" id="IPR050313">
    <property type="entry name" value="Carb_Metab_HTH_regulators"/>
</dbReference>
<sequence length="188" mass="19483">MIIEVRRAEILAAARQRGGVGLQELSRRFHVSIPTIRRDLSALAERGLLRRVHGGAVPLAPAPPPAPPPGALDDVEAAAALVEPGMAIGVSGRRRGARLAAMVADVPGLTLVTPMLAVARAVRNDLTTVLLVGGVRTPSGSHAGPLAEQALQGLHLDIAFVEPGQPGDALAAATDDAMLRRASRRVLL</sequence>
<proteinExistence type="predicted"/>
<dbReference type="GO" id="GO:0003677">
    <property type="term" value="F:DNA binding"/>
    <property type="evidence" value="ECO:0007669"/>
    <property type="project" value="UniProtKB-KW"/>
</dbReference>
<dbReference type="Pfam" id="PF08220">
    <property type="entry name" value="HTH_DeoR"/>
    <property type="match status" value="1"/>
</dbReference>
<dbReference type="EMBL" id="BAABAT010000008">
    <property type="protein sequence ID" value="GAA4249640.1"/>
    <property type="molecule type" value="Genomic_DNA"/>
</dbReference>
<keyword evidence="4" id="KW-0238">DNA-binding</keyword>
<accession>A0ABP8D816</accession>